<keyword evidence="5 11" id="KW-1133">Transmembrane helix</keyword>
<dbReference type="InterPro" id="IPR000644">
    <property type="entry name" value="CBS_dom"/>
</dbReference>
<dbReference type="PRINTS" id="PR00762">
    <property type="entry name" value="CLCHANNEL"/>
</dbReference>
<dbReference type="AlphaFoldDB" id="A0A553P2Z1"/>
<feature type="compositionally biased region" description="Polar residues" evidence="12">
    <location>
        <begin position="1034"/>
        <end position="1045"/>
    </location>
</feature>
<evidence type="ECO:0000256" key="7">
    <source>
        <dbReference type="ARBA" id="ARBA00023122"/>
    </source>
</evidence>
<dbReference type="GO" id="GO:0005254">
    <property type="term" value="F:chloride channel activity"/>
    <property type="evidence" value="ECO:0007669"/>
    <property type="project" value="UniProtKB-UniRule"/>
</dbReference>
<dbReference type="Gene3D" id="1.10.3080.10">
    <property type="entry name" value="Clc chloride channel"/>
    <property type="match status" value="1"/>
</dbReference>
<evidence type="ECO:0000256" key="4">
    <source>
        <dbReference type="ARBA" id="ARBA00022737"/>
    </source>
</evidence>
<feature type="region of interest" description="Disordered" evidence="12">
    <location>
        <begin position="948"/>
        <end position="1069"/>
    </location>
</feature>
<evidence type="ECO:0000256" key="12">
    <source>
        <dbReference type="SAM" id="MobiDB-lite"/>
    </source>
</evidence>
<dbReference type="InterPro" id="IPR014743">
    <property type="entry name" value="Cl-channel_core"/>
</dbReference>
<keyword evidence="15" id="KW-1185">Reference proteome</keyword>
<feature type="transmembrane region" description="Helical" evidence="11">
    <location>
        <begin position="345"/>
        <end position="368"/>
    </location>
</feature>
<evidence type="ECO:0000313" key="15">
    <source>
        <dbReference type="Proteomes" id="UP000318571"/>
    </source>
</evidence>
<dbReference type="InterPro" id="IPR046342">
    <property type="entry name" value="CBS_dom_sf"/>
</dbReference>
<comment type="similarity">
    <text evidence="11">Belongs to the chloride channel (TC 2.A.49) family.</text>
</comment>
<keyword evidence="6 11" id="KW-0406">Ion transport</keyword>
<accession>A0A553P2Z1</accession>
<dbReference type="PROSITE" id="PS51371">
    <property type="entry name" value="CBS"/>
    <property type="match status" value="1"/>
</dbReference>
<dbReference type="EMBL" id="VCGU01000008">
    <property type="protein sequence ID" value="TRY72066.1"/>
    <property type="molecule type" value="Genomic_DNA"/>
</dbReference>
<dbReference type="GO" id="GO:0016020">
    <property type="term" value="C:membrane"/>
    <property type="evidence" value="ECO:0007669"/>
    <property type="project" value="UniProtKB-SubCell"/>
</dbReference>
<feature type="transmembrane region" description="Helical" evidence="11">
    <location>
        <begin position="233"/>
        <end position="254"/>
    </location>
</feature>
<feature type="transmembrane region" description="Helical" evidence="11">
    <location>
        <begin position="652"/>
        <end position="678"/>
    </location>
</feature>
<evidence type="ECO:0000256" key="11">
    <source>
        <dbReference type="RuleBase" id="RU361221"/>
    </source>
</evidence>
<evidence type="ECO:0000256" key="9">
    <source>
        <dbReference type="ARBA" id="ARBA00023214"/>
    </source>
</evidence>
<evidence type="ECO:0000313" key="14">
    <source>
        <dbReference type="EMBL" id="TRY72066.1"/>
    </source>
</evidence>
<dbReference type="SUPFAM" id="SSF54631">
    <property type="entry name" value="CBS-domain pair"/>
    <property type="match status" value="1"/>
</dbReference>
<comment type="subcellular location">
    <subcellularLocation>
        <location evidence="1 11">Membrane</location>
        <topology evidence="1 11">Multi-pass membrane protein</topology>
    </subcellularLocation>
</comment>
<evidence type="ECO:0000256" key="2">
    <source>
        <dbReference type="ARBA" id="ARBA00022448"/>
    </source>
</evidence>
<name>A0A553P2Z1_TIGCA</name>
<evidence type="ECO:0000256" key="6">
    <source>
        <dbReference type="ARBA" id="ARBA00023065"/>
    </source>
</evidence>
<feature type="compositionally biased region" description="Low complexity" evidence="12">
    <location>
        <begin position="990"/>
        <end position="1001"/>
    </location>
</feature>
<dbReference type="Gene3D" id="3.10.580.10">
    <property type="entry name" value="CBS-domain"/>
    <property type="match status" value="1"/>
</dbReference>
<feature type="transmembrane region" description="Helical" evidence="11">
    <location>
        <begin position="189"/>
        <end position="213"/>
    </location>
</feature>
<keyword evidence="7 10" id="KW-0129">CBS domain</keyword>
<keyword evidence="4" id="KW-0677">Repeat</keyword>
<dbReference type="PANTHER" id="PTHR11689">
    <property type="entry name" value="CHLORIDE CHANNEL PROTEIN CLC FAMILY MEMBER"/>
    <property type="match status" value="1"/>
</dbReference>
<dbReference type="SUPFAM" id="SSF81340">
    <property type="entry name" value="Clc chloride channel"/>
    <property type="match status" value="1"/>
</dbReference>
<feature type="compositionally biased region" description="Gly residues" evidence="12">
    <location>
        <begin position="957"/>
        <end position="989"/>
    </location>
</feature>
<dbReference type="Proteomes" id="UP000318571">
    <property type="component" value="Chromosome 7"/>
</dbReference>
<comment type="caution">
    <text evidence="14">The sequence shown here is derived from an EMBL/GenBank/DDBJ whole genome shotgun (WGS) entry which is preliminary data.</text>
</comment>
<comment type="caution">
    <text evidence="11">Lacks conserved residue(s) required for the propagation of feature annotation.</text>
</comment>
<feature type="transmembrane region" description="Helical" evidence="11">
    <location>
        <begin position="481"/>
        <end position="500"/>
    </location>
</feature>
<gene>
    <name evidence="14" type="ORF">TCAL_06097</name>
</gene>
<sequence>MSEAKVLIKPKNIVTANQSSSRWRGLFSPLFKLPQKKILSISLICMFSSHNKHKCKSNPDDSEQQRKHLLRRLPLLPETFKRQRERNNNIVLINRQHPVRDRHTLNLASGVRGTPPPEGSMFSRGGMGRKSARNMLKSTFGLASVNHQYSEKERQVLNSYQSLEYLPPHSKVYRNWLQQQPARLDWDRWLMMGLIGFSVGILGFLLHQIIDLISEAKWETTREFIQKGDFSSAWLWTFSYSLVFLVVSTLLVVYQPAAAGSGIPEIIGFLNGTRIKDIFKVQTLIVKFLSCAFAVGCGMPVGYEGPMIHLGSLVAAGMSQFKSATFECSLPCFARFRNSEDRRNFISAGAAAGIASAFGAPVGGLLFAMEEVSSFWKNKLSWQVFFCCMTATFTTDLLNSSFHGFKYRNDFGLFRTKFTSRDLVAVNVIAVLPSIVMGIAGGIMGSLFTKTNLAIANWRRSFMEKVKGGTKANLVRVLEPILILAIMTTIHVYLPSYLGCSKVDCIYNPKPNHSVYTDGPNECFPTQANDSRIEIDLVEYTCKFTDTPTGNNTFHRQGSYSESATLFFGTGEQAVYHLFSKHTHNQFSYAAMSSMLVIYFVMACWSAGTHMSSGLVVPMLLIGGLYGRMIGCLFVDAFGIQTHKYWAWMDPGAFALLGSVSFFGGVTRLTMSLTVIMVEITNDIHQLLLIMITIMVAKWTGDFLSHPLYHALLEFKCIPFLGHEPMLIKNDGSVLNLDLFTAQDSMTKPVKTVNMFASVHSICKVLLGCTHCGFPVVKSLGERLENTFCGEITRLELRNLMTRPELFIRKTDFNTTVRMPHVSDIMHPHFRVSKKSPHLATDELLQQYINEETYSDYFVNLSPYINDSGVSVPLHFSLHRAYILFRTLGLRHMTVVSHTNQVEGILTRKDLMGFAIEERLERLLRHPHRKLSRSVVLALRKNYGQKLKQKPTFPGMSGIGGTTGTGGPGGLGGLSGPSGPNGSGAGFGAGSENENGNTTSNGNGGFNATPTPGDGNNTTSGDSLHDAEKGEVNSMASDTAKLNNYSSRRKRSSQGSSLGENYMNPRNHV</sequence>
<evidence type="ECO:0000256" key="5">
    <source>
        <dbReference type="ARBA" id="ARBA00022989"/>
    </source>
</evidence>
<proteinExistence type="inferred from homology"/>
<evidence type="ECO:0000259" key="13">
    <source>
        <dbReference type="PROSITE" id="PS51371"/>
    </source>
</evidence>
<keyword evidence="2 11" id="KW-0813">Transport</keyword>
<dbReference type="OMA" id="RMSMAIC"/>
<dbReference type="InterPro" id="IPR001807">
    <property type="entry name" value="ClC"/>
</dbReference>
<keyword evidence="8 11" id="KW-0472">Membrane</keyword>
<evidence type="ECO:0000256" key="10">
    <source>
        <dbReference type="PROSITE-ProRule" id="PRU00703"/>
    </source>
</evidence>
<evidence type="ECO:0000256" key="1">
    <source>
        <dbReference type="ARBA" id="ARBA00004141"/>
    </source>
</evidence>
<feature type="compositionally biased region" description="Polar residues" evidence="12">
    <location>
        <begin position="1006"/>
        <end position="1022"/>
    </location>
</feature>
<dbReference type="PANTHER" id="PTHR11689:SF89">
    <property type="entry name" value="CHLORIDE CHANNEL PROTEIN"/>
    <property type="match status" value="1"/>
</dbReference>
<keyword evidence="9 11" id="KW-0868">Chloride</keyword>
<dbReference type="Pfam" id="PF00654">
    <property type="entry name" value="Voltage_CLC"/>
    <property type="match status" value="1"/>
</dbReference>
<feature type="transmembrane region" description="Helical" evidence="11">
    <location>
        <begin position="380"/>
        <end position="402"/>
    </location>
</feature>
<feature type="domain" description="CBS" evidence="13">
    <location>
        <begin position="865"/>
        <end position="921"/>
    </location>
</feature>
<feature type="transmembrane region" description="Helical" evidence="11">
    <location>
        <begin position="423"/>
        <end position="448"/>
    </location>
</feature>
<feature type="transmembrane region" description="Helical" evidence="11">
    <location>
        <begin position="587"/>
        <end position="608"/>
    </location>
</feature>
<organism evidence="14 15">
    <name type="scientific">Tigriopus californicus</name>
    <name type="common">Marine copepod</name>
    <dbReference type="NCBI Taxonomy" id="6832"/>
    <lineage>
        <taxon>Eukaryota</taxon>
        <taxon>Metazoa</taxon>
        <taxon>Ecdysozoa</taxon>
        <taxon>Arthropoda</taxon>
        <taxon>Crustacea</taxon>
        <taxon>Multicrustacea</taxon>
        <taxon>Hexanauplia</taxon>
        <taxon>Copepoda</taxon>
        <taxon>Harpacticoida</taxon>
        <taxon>Harpacticidae</taxon>
        <taxon>Tigriopus</taxon>
    </lineage>
</organism>
<dbReference type="STRING" id="6832.A0A553P2Z1"/>
<feature type="transmembrane region" description="Helical" evidence="11">
    <location>
        <begin position="620"/>
        <end position="640"/>
    </location>
</feature>
<reference evidence="14 15" key="1">
    <citation type="journal article" date="2018" name="Nat. Ecol. Evol.">
        <title>Genomic signatures of mitonuclear coevolution across populations of Tigriopus californicus.</title>
        <authorList>
            <person name="Barreto F.S."/>
            <person name="Watson E.T."/>
            <person name="Lima T.G."/>
            <person name="Willett C.S."/>
            <person name="Edmands S."/>
            <person name="Li W."/>
            <person name="Burton R.S."/>
        </authorList>
    </citation>
    <scope>NUCLEOTIDE SEQUENCE [LARGE SCALE GENOMIC DNA]</scope>
    <source>
        <strain evidence="14 15">San Diego</strain>
    </source>
</reference>
<dbReference type="InterPro" id="IPR051280">
    <property type="entry name" value="Cl-channel/antiporter"/>
</dbReference>
<protein>
    <recommendedName>
        <fullName evidence="11">Chloride channel protein</fullName>
    </recommendedName>
</protein>
<evidence type="ECO:0000256" key="8">
    <source>
        <dbReference type="ARBA" id="ARBA00023136"/>
    </source>
</evidence>
<keyword evidence="3 11" id="KW-0812">Transmembrane</keyword>
<evidence type="ECO:0000256" key="3">
    <source>
        <dbReference type="ARBA" id="ARBA00022692"/>
    </source>
</evidence>